<feature type="compositionally biased region" description="Basic and acidic residues" evidence="22">
    <location>
        <begin position="1"/>
        <end position="10"/>
    </location>
</feature>
<keyword evidence="15" id="KW-0460">Magnesium</keyword>
<evidence type="ECO:0000259" key="23">
    <source>
        <dbReference type="SMART" id="SM00090"/>
    </source>
</evidence>
<dbReference type="Proteomes" id="UP000027138">
    <property type="component" value="Unassembled WGS sequence"/>
</dbReference>
<evidence type="ECO:0000256" key="16">
    <source>
        <dbReference type="ARBA" id="ARBA00047899"/>
    </source>
</evidence>
<dbReference type="InterPro" id="IPR011009">
    <property type="entry name" value="Kinase-like_dom_sf"/>
</dbReference>
<proteinExistence type="inferred from homology"/>
<evidence type="ECO:0000313" key="24">
    <source>
        <dbReference type="EMBL" id="KDP30917.1"/>
    </source>
</evidence>
<feature type="binding site" evidence="20">
    <location>
        <position position="264"/>
    </location>
    <ligand>
        <name>ATP</name>
        <dbReference type="ChEBI" id="CHEBI:30616"/>
    </ligand>
</feature>
<feature type="domain" description="RIO kinase" evidence="23">
    <location>
        <begin position="135"/>
        <end position="371"/>
    </location>
</feature>
<feature type="binding site" evidence="21">
    <location>
        <position position="313"/>
    </location>
    <ligand>
        <name>Mg(2+)</name>
        <dbReference type="ChEBI" id="CHEBI:18420"/>
    </ligand>
</feature>
<protein>
    <recommendedName>
        <fullName evidence="5 18">Serine/threonine-protein kinase RIO1</fullName>
        <ecNumber evidence="4 18">2.7.11.1</ecNumber>
    </recommendedName>
</protein>
<keyword evidence="12 18" id="KW-0418">Kinase</keyword>
<feature type="compositionally biased region" description="Basic and acidic residues" evidence="22">
    <location>
        <begin position="458"/>
        <end position="474"/>
    </location>
</feature>
<dbReference type="PANTHER" id="PTHR45723">
    <property type="entry name" value="SERINE/THREONINE-PROTEIN KINASE RIO1"/>
    <property type="match status" value="1"/>
</dbReference>
<evidence type="ECO:0000256" key="8">
    <source>
        <dbReference type="ARBA" id="ARBA00022527"/>
    </source>
</evidence>
<feature type="active site" description="Proton acceptor" evidence="19">
    <location>
        <position position="308"/>
    </location>
</feature>
<dbReference type="EC" id="2.7.11.1" evidence="4 18"/>
<dbReference type="EMBL" id="KK914632">
    <property type="protein sequence ID" value="KDP30917.1"/>
    <property type="molecule type" value="Genomic_DNA"/>
</dbReference>
<feature type="compositionally biased region" description="Basic residues" evidence="22">
    <location>
        <begin position="537"/>
        <end position="560"/>
    </location>
</feature>
<dbReference type="PIRSF" id="PIRSF038147">
    <property type="entry name" value="Ser/Thr_PK_RIO1"/>
    <property type="match status" value="1"/>
</dbReference>
<name>A0A067K467_JATCU</name>
<feature type="region of interest" description="Disordered" evidence="22">
    <location>
        <begin position="1"/>
        <end position="42"/>
    </location>
</feature>
<evidence type="ECO:0000256" key="6">
    <source>
        <dbReference type="ARBA" id="ARBA00022490"/>
    </source>
</evidence>
<feature type="compositionally biased region" description="Acidic residues" evidence="22">
    <location>
        <begin position="19"/>
        <end position="31"/>
    </location>
</feature>
<dbReference type="GO" id="GO:0005737">
    <property type="term" value="C:cytoplasm"/>
    <property type="evidence" value="ECO:0007669"/>
    <property type="project" value="UniProtKB-SubCell"/>
</dbReference>
<comment type="catalytic activity">
    <reaction evidence="16 18">
        <text>L-threonyl-[protein] + ATP = O-phospho-L-threonyl-[protein] + ADP + H(+)</text>
        <dbReference type="Rhea" id="RHEA:46608"/>
        <dbReference type="Rhea" id="RHEA-COMP:11060"/>
        <dbReference type="Rhea" id="RHEA-COMP:11605"/>
        <dbReference type="ChEBI" id="CHEBI:15378"/>
        <dbReference type="ChEBI" id="CHEBI:30013"/>
        <dbReference type="ChEBI" id="CHEBI:30616"/>
        <dbReference type="ChEBI" id="CHEBI:61977"/>
        <dbReference type="ChEBI" id="CHEBI:456216"/>
        <dbReference type="EC" id="2.7.11.1"/>
    </reaction>
</comment>
<dbReference type="KEGG" id="jcu:105640197"/>
<dbReference type="InterPro" id="IPR018934">
    <property type="entry name" value="RIO_dom"/>
</dbReference>
<dbReference type="InterPro" id="IPR000687">
    <property type="entry name" value="RIO_kinase"/>
</dbReference>
<dbReference type="InterPro" id="IPR018935">
    <property type="entry name" value="RIO_kinase_CS"/>
</dbReference>
<dbReference type="GO" id="GO:0042254">
    <property type="term" value="P:ribosome biogenesis"/>
    <property type="evidence" value="ECO:0007669"/>
    <property type="project" value="UniProtKB-KW"/>
</dbReference>
<keyword evidence="25" id="KW-1185">Reference proteome</keyword>
<accession>A0A067K467</accession>
<evidence type="ECO:0000256" key="13">
    <source>
        <dbReference type="ARBA" id="ARBA00022801"/>
    </source>
</evidence>
<comment type="catalytic activity">
    <reaction evidence="17 18">
        <text>L-seryl-[protein] + ATP = O-phospho-L-seryl-[protein] + ADP + H(+)</text>
        <dbReference type="Rhea" id="RHEA:17989"/>
        <dbReference type="Rhea" id="RHEA-COMP:9863"/>
        <dbReference type="Rhea" id="RHEA-COMP:11604"/>
        <dbReference type="ChEBI" id="CHEBI:15378"/>
        <dbReference type="ChEBI" id="CHEBI:29999"/>
        <dbReference type="ChEBI" id="CHEBI:30616"/>
        <dbReference type="ChEBI" id="CHEBI:83421"/>
        <dbReference type="ChEBI" id="CHEBI:456216"/>
        <dbReference type="EC" id="2.7.11.1"/>
    </reaction>
</comment>
<dbReference type="SMART" id="SM00090">
    <property type="entry name" value="RIO"/>
    <property type="match status" value="1"/>
</dbReference>
<dbReference type="InterPro" id="IPR051272">
    <property type="entry name" value="RIO-type_Ser/Thr_kinase"/>
</dbReference>
<keyword evidence="11 18" id="KW-0547">Nucleotide-binding</keyword>
<evidence type="ECO:0000256" key="7">
    <source>
        <dbReference type="ARBA" id="ARBA00022517"/>
    </source>
</evidence>
<dbReference type="GO" id="GO:0046872">
    <property type="term" value="F:metal ion binding"/>
    <property type="evidence" value="ECO:0007669"/>
    <property type="project" value="UniProtKB-KW"/>
</dbReference>
<evidence type="ECO:0000256" key="22">
    <source>
        <dbReference type="SAM" id="MobiDB-lite"/>
    </source>
</evidence>
<keyword evidence="6" id="KW-0963">Cytoplasm</keyword>
<organism evidence="24 25">
    <name type="scientific">Jatropha curcas</name>
    <name type="common">Barbados nut</name>
    <dbReference type="NCBI Taxonomy" id="180498"/>
    <lineage>
        <taxon>Eukaryota</taxon>
        <taxon>Viridiplantae</taxon>
        <taxon>Streptophyta</taxon>
        <taxon>Embryophyta</taxon>
        <taxon>Tracheophyta</taxon>
        <taxon>Spermatophyta</taxon>
        <taxon>Magnoliopsida</taxon>
        <taxon>eudicotyledons</taxon>
        <taxon>Gunneridae</taxon>
        <taxon>Pentapetalae</taxon>
        <taxon>rosids</taxon>
        <taxon>fabids</taxon>
        <taxon>Malpighiales</taxon>
        <taxon>Euphorbiaceae</taxon>
        <taxon>Crotonoideae</taxon>
        <taxon>Jatropheae</taxon>
        <taxon>Jatropha</taxon>
    </lineage>
</organism>
<evidence type="ECO:0000313" key="25">
    <source>
        <dbReference type="Proteomes" id="UP000027138"/>
    </source>
</evidence>
<dbReference type="GO" id="GO:0106310">
    <property type="term" value="F:protein serine kinase activity"/>
    <property type="evidence" value="ECO:0007669"/>
    <property type="project" value="RHEA"/>
</dbReference>
<evidence type="ECO:0000256" key="17">
    <source>
        <dbReference type="ARBA" id="ARBA00048679"/>
    </source>
</evidence>
<feature type="compositionally biased region" description="Acidic residues" evidence="22">
    <location>
        <begin position="486"/>
        <end position="509"/>
    </location>
</feature>
<evidence type="ECO:0000256" key="18">
    <source>
        <dbReference type="PIRNR" id="PIRNR038147"/>
    </source>
</evidence>
<dbReference type="GO" id="GO:0004674">
    <property type="term" value="F:protein serine/threonine kinase activity"/>
    <property type="evidence" value="ECO:0007669"/>
    <property type="project" value="UniProtKB-KW"/>
</dbReference>
<evidence type="ECO:0000256" key="15">
    <source>
        <dbReference type="ARBA" id="ARBA00022842"/>
    </source>
</evidence>
<evidence type="ECO:0000256" key="4">
    <source>
        <dbReference type="ARBA" id="ARBA00012513"/>
    </source>
</evidence>
<feature type="compositionally biased region" description="Basic and acidic residues" evidence="22">
    <location>
        <begin position="510"/>
        <end position="520"/>
    </location>
</feature>
<keyword evidence="9 18" id="KW-0808">Transferase</keyword>
<feature type="active site" description="4-aspartylphosphate intermediate" evidence="19">
    <location>
        <position position="325"/>
    </location>
</feature>
<evidence type="ECO:0000256" key="19">
    <source>
        <dbReference type="PIRSR" id="PIRSR038147-1"/>
    </source>
</evidence>
<evidence type="ECO:0000256" key="14">
    <source>
        <dbReference type="ARBA" id="ARBA00022840"/>
    </source>
</evidence>
<evidence type="ECO:0000256" key="9">
    <source>
        <dbReference type="ARBA" id="ARBA00022679"/>
    </source>
</evidence>
<keyword evidence="8 18" id="KW-0723">Serine/threonine-protein kinase</keyword>
<dbReference type="CDD" id="cd05147">
    <property type="entry name" value="RIO1_euk"/>
    <property type="match status" value="1"/>
</dbReference>
<feature type="binding site" evidence="21">
    <location>
        <position position="325"/>
    </location>
    <ligand>
        <name>Mg(2+)</name>
        <dbReference type="ChEBI" id="CHEBI:18420"/>
    </ligand>
</feature>
<feature type="region of interest" description="Disordered" evidence="22">
    <location>
        <begin position="453"/>
        <end position="560"/>
    </location>
</feature>
<comment type="subcellular location">
    <subcellularLocation>
        <location evidence="2">Cytoplasm</location>
    </subcellularLocation>
</comment>
<evidence type="ECO:0000256" key="3">
    <source>
        <dbReference type="ARBA" id="ARBA00009196"/>
    </source>
</evidence>
<evidence type="ECO:0000256" key="20">
    <source>
        <dbReference type="PIRSR" id="PIRSR038147-2"/>
    </source>
</evidence>
<keyword evidence="10" id="KW-0479">Metal-binding</keyword>
<dbReference type="Gene3D" id="1.10.510.10">
    <property type="entry name" value="Transferase(Phosphotransferase) domain 1"/>
    <property type="match status" value="1"/>
</dbReference>
<dbReference type="FunFam" id="3.30.200.20:FF:000148">
    <property type="entry name" value="Serine/threonine-protein kinase RIO1"/>
    <property type="match status" value="1"/>
</dbReference>
<dbReference type="Gene3D" id="3.30.200.20">
    <property type="entry name" value="Phosphorylase Kinase, domain 1"/>
    <property type="match status" value="1"/>
</dbReference>
<evidence type="ECO:0000256" key="10">
    <source>
        <dbReference type="ARBA" id="ARBA00022723"/>
    </source>
</evidence>
<dbReference type="GO" id="GO:0005524">
    <property type="term" value="F:ATP binding"/>
    <property type="evidence" value="ECO:0007669"/>
    <property type="project" value="UniProtKB-KW"/>
</dbReference>
<evidence type="ECO:0000256" key="12">
    <source>
        <dbReference type="ARBA" id="ARBA00022777"/>
    </source>
</evidence>
<dbReference type="PROSITE" id="PS01245">
    <property type="entry name" value="RIO1"/>
    <property type="match status" value="1"/>
</dbReference>
<dbReference type="OrthoDB" id="205248at2759"/>
<comment type="similarity">
    <text evidence="3 18">Belongs to the protein kinase superfamily. RIO-type Ser/Thr kinase family.</text>
</comment>
<keyword evidence="14 18" id="KW-0067">ATP-binding</keyword>
<gene>
    <name evidence="24" type="ORF">JCGZ_11293</name>
</gene>
<dbReference type="GO" id="GO:0016787">
    <property type="term" value="F:hydrolase activity"/>
    <property type="evidence" value="ECO:0007669"/>
    <property type="project" value="UniProtKB-KW"/>
</dbReference>
<reference evidence="24 25" key="1">
    <citation type="journal article" date="2014" name="PLoS ONE">
        <title>Global Analysis of Gene Expression Profiles in Physic Nut (Jatropha curcas L.) Seedlings Exposed to Salt Stress.</title>
        <authorList>
            <person name="Zhang L."/>
            <person name="Zhang C."/>
            <person name="Wu P."/>
            <person name="Chen Y."/>
            <person name="Li M."/>
            <person name="Jiang H."/>
            <person name="Wu G."/>
        </authorList>
    </citation>
    <scope>NUCLEOTIDE SEQUENCE [LARGE SCALE GENOMIC DNA]</scope>
    <source>
        <strain evidence="25">cv. GZQX0401</strain>
        <tissue evidence="24">Young leaves</tissue>
    </source>
</reference>
<evidence type="ECO:0000256" key="11">
    <source>
        <dbReference type="ARBA" id="ARBA00022741"/>
    </source>
</evidence>
<dbReference type="InterPro" id="IPR017407">
    <property type="entry name" value="Ser/Thr_kinase_Rio1"/>
</dbReference>
<dbReference type="STRING" id="180498.A0A067K467"/>
<keyword evidence="7" id="KW-0690">Ribosome biogenesis</keyword>
<dbReference type="SUPFAM" id="SSF56112">
    <property type="entry name" value="Protein kinase-like (PK-like)"/>
    <property type="match status" value="1"/>
</dbReference>
<sequence length="560" mass="63621">MSTVEERAEQLEQLAPENEAQEEGEGVEEELSWSSDSEIGDALDWLDSKDDDEAVDGAITLNSRRPNAHGGIHSRPNSSTLQPLSNRNQKFSHHIRASPLEEWEGRLNVGMSNSVTTAIRESVRDMAIGKTKTTEKADRATVEQAIDPRTRMVLFKMLNRGVFHDINGCISTGKEANVYHATKSDGQELAIKVYKTSVLVFKDRDRYVQGDYRFRYGYCKHNPRKMVKTWAEKEMRNLMRLKASGIRCPTPYLLRLHVLVMEFIGKAGWAAPRLKDAALSLDKLRESYVEMIIAMRTLYQKCKLVHGDLSEYNILYFEGHLYIIDVSQAVDLDHPHALDFLREDCVHVSDFFKKNGVAVMTIRELFDFIVDPTITDDTVDSYLEEVQQKILARELTAEDEIADSVFVQSYIPKTLDHVKNVEEDVIRITSGKDTGDMYYQTITGLKEALSKVQSSTAQKDHKEEDLNHVEDSSVNKDGQSNSHEGESEDETDEDEDENLSESDDSDSSSEVEKNGPVDKKAARKANKKKVKEEKREARKTKVPKAVKKRKKKLAKAKKTR</sequence>
<feature type="binding site" evidence="20">
    <location>
        <position position="192"/>
    </location>
    <ligand>
        <name>ATP</name>
        <dbReference type="ChEBI" id="CHEBI:30616"/>
    </ligand>
</feature>
<feature type="region of interest" description="Disordered" evidence="22">
    <location>
        <begin position="62"/>
        <end position="83"/>
    </location>
</feature>
<comment type="cofactor">
    <cofactor evidence="1 21">
        <name>Mg(2+)</name>
        <dbReference type="ChEBI" id="CHEBI:18420"/>
    </cofactor>
</comment>
<dbReference type="AlphaFoldDB" id="A0A067K467"/>
<evidence type="ECO:0000256" key="5">
    <source>
        <dbReference type="ARBA" id="ARBA00016038"/>
    </source>
</evidence>
<evidence type="ECO:0000256" key="1">
    <source>
        <dbReference type="ARBA" id="ARBA00001946"/>
    </source>
</evidence>
<evidence type="ECO:0000256" key="21">
    <source>
        <dbReference type="PIRSR" id="PIRSR038147-3"/>
    </source>
</evidence>
<evidence type="ECO:0000256" key="2">
    <source>
        <dbReference type="ARBA" id="ARBA00004496"/>
    </source>
</evidence>
<dbReference type="Pfam" id="PF01163">
    <property type="entry name" value="RIO1"/>
    <property type="match status" value="1"/>
</dbReference>
<keyword evidence="13" id="KW-0378">Hydrolase</keyword>